<sequence>MRWFIASQSMALMASSITFPFYLLFIHNIGSNFSSFGIAYGVFTLSSALFHKGVGTAADKIGGKSLLYFYSFGMAFLFLLIPEIHHLWQVYVFQFVLGGLGSIQKTCEKTLLAGLTGQENRGRTIGHYHFWTSLYAAAAVMACGVLIDYFTITIIFYLGSVFYFISGMTLAKMNVALSSETVEDIM</sequence>
<dbReference type="GO" id="GO:0005886">
    <property type="term" value="C:plasma membrane"/>
    <property type="evidence" value="ECO:0007669"/>
    <property type="project" value="UniProtKB-SubCell"/>
</dbReference>
<accession>A0A370GQC4</accession>
<dbReference type="EMBL" id="QQAY01000002">
    <property type="protein sequence ID" value="RDI45925.1"/>
    <property type="molecule type" value="Genomic_DNA"/>
</dbReference>
<organism evidence="3 4">
    <name type="scientific">Falsibacillus pallidus</name>
    <dbReference type="NCBI Taxonomy" id="493781"/>
    <lineage>
        <taxon>Bacteria</taxon>
        <taxon>Bacillati</taxon>
        <taxon>Bacillota</taxon>
        <taxon>Bacilli</taxon>
        <taxon>Bacillales</taxon>
        <taxon>Bacillaceae</taxon>
        <taxon>Falsibacillus</taxon>
    </lineage>
</organism>
<name>A0A370GQC4_9BACI</name>
<dbReference type="SUPFAM" id="SSF103473">
    <property type="entry name" value="MFS general substrate transporter"/>
    <property type="match status" value="1"/>
</dbReference>
<proteinExistence type="predicted"/>
<dbReference type="AlphaFoldDB" id="A0A370GQC4"/>
<evidence type="ECO:0000256" key="1">
    <source>
        <dbReference type="ARBA" id="ARBA00004651"/>
    </source>
</evidence>
<evidence type="ECO:0000313" key="3">
    <source>
        <dbReference type="EMBL" id="RDI45925.1"/>
    </source>
</evidence>
<comment type="subcellular location">
    <subcellularLocation>
        <location evidence="1">Cell membrane</location>
        <topology evidence="1">Multi-pass membrane protein</topology>
    </subcellularLocation>
</comment>
<keyword evidence="2" id="KW-0472">Membrane</keyword>
<dbReference type="OrthoDB" id="2640962at2"/>
<keyword evidence="2" id="KW-1133">Transmembrane helix</keyword>
<feature type="transmembrane region" description="Helical" evidence="2">
    <location>
        <begin position="36"/>
        <end position="54"/>
    </location>
</feature>
<reference evidence="3 4" key="1">
    <citation type="submission" date="2018-07" db="EMBL/GenBank/DDBJ databases">
        <title>Genomic Encyclopedia of Type Strains, Phase IV (KMG-IV): sequencing the most valuable type-strain genomes for metagenomic binning, comparative biology and taxonomic classification.</title>
        <authorList>
            <person name="Goeker M."/>
        </authorList>
    </citation>
    <scope>NUCLEOTIDE SEQUENCE [LARGE SCALE GENOMIC DNA]</scope>
    <source>
        <strain evidence="3 4">DSM 25281</strain>
    </source>
</reference>
<dbReference type="InterPro" id="IPR011701">
    <property type="entry name" value="MFS"/>
</dbReference>
<feature type="transmembrane region" description="Helical" evidence="2">
    <location>
        <begin position="66"/>
        <end position="88"/>
    </location>
</feature>
<gene>
    <name evidence="3" type="ORF">DFR59_102562</name>
</gene>
<dbReference type="RefSeq" id="WP_114744722.1">
    <property type="nucleotide sequence ID" value="NZ_QQAY01000002.1"/>
</dbReference>
<dbReference type="GO" id="GO:0022857">
    <property type="term" value="F:transmembrane transporter activity"/>
    <property type="evidence" value="ECO:0007669"/>
    <property type="project" value="InterPro"/>
</dbReference>
<dbReference type="PANTHER" id="PTHR23518">
    <property type="entry name" value="C-METHYLTRANSFERASE"/>
    <property type="match status" value="1"/>
</dbReference>
<dbReference type="Gene3D" id="1.20.1250.20">
    <property type="entry name" value="MFS general substrate transporter like domains"/>
    <property type="match status" value="1"/>
</dbReference>
<evidence type="ECO:0000313" key="4">
    <source>
        <dbReference type="Proteomes" id="UP000255326"/>
    </source>
</evidence>
<evidence type="ECO:0000256" key="2">
    <source>
        <dbReference type="SAM" id="Phobius"/>
    </source>
</evidence>
<keyword evidence="2" id="KW-0812">Transmembrane</keyword>
<dbReference type="Proteomes" id="UP000255326">
    <property type="component" value="Unassembled WGS sequence"/>
</dbReference>
<keyword evidence="4" id="KW-1185">Reference proteome</keyword>
<feature type="transmembrane region" description="Helical" evidence="2">
    <location>
        <begin position="134"/>
        <end position="165"/>
    </location>
</feature>
<protein>
    <submittedName>
        <fullName evidence="3">MFS transporter</fullName>
    </submittedName>
</protein>
<feature type="transmembrane region" description="Helical" evidence="2">
    <location>
        <begin position="12"/>
        <end position="30"/>
    </location>
</feature>
<dbReference type="InterPro" id="IPR036259">
    <property type="entry name" value="MFS_trans_sf"/>
</dbReference>
<dbReference type="Pfam" id="PF07690">
    <property type="entry name" value="MFS_1"/>
    <property type="match status" value="1"/>
</dbReference>
<dbReference type="PANTHER" id="PTHR23518:SF2">
    <property type="entry name" value="MAJOR FACILITATOR SUPERFAMILY TRANSPORTER"/>
    <property type="match status" value="1"/>
</dbReference>
<comment type="caution">
    <text evidence="3">The sequence shown here is derived from an EMBL/GenBank/DDBJ whole genome shotgun (WGS) entry which is preliminary data.</text>
</comment>